<name>A0A9W7MLN6_HIBTR</name>
<evidence type="ECO:0000313" key="10">
    <source>
        <dbReference type="Proteomes" id="UP001165190"/>
    </source>
</evidence>
<reference evidence="9" key="1">
    <citation type="submission" date="2023-05" db="EMBL/GenBank/DDBJ databases">
        <title>Genome and transcriptome analyses reveal genes involved in the formation of fine ridges on petal epidermal cells in Hibiscus trionum.</title>
        <authorList>
            <person name="Koshimizu S."/>
            <person name="Masuda S."/>
            <person name="Ishii T."/>
            <person name="Shirasu K."/>
            <person name="Hoshino A."/>
            <person name="Arita M."/>
        </authorList>
    </citation>
    <scope>NUCLEOTIDE SEQUENCE</scope>
    <source>
        <strain evidence="9">Hamamatsu line</strain>
    </source>
</reference>
<keyword evidence="10" id="KW-1185">Reference proteome</keyword>
<feature type="domain" description="Beta-ketoacyl-[acyl-carrier-protein] synthase III C-terminal" evidence="8">
    <location>
        <begin position="334"/>
        <end position="416"/>
    </location>
</feature>
<dbReference type="AlphaFoldDB" id="A0A9W7MLN6"/>
<organism evidence="9 10">
    <name type="scientific">Hibiscus trionum</name>
    <name type="common">Flower of an hour</name>
    <dbReference type="NCBI Taxonomy" id="183268"/>
    <lineage>
        <taxon>Eukaryota</taxon>
        <taxon>Viridiplantae</taxon>
        <taxon>Streptophyta</taxon>
        <taxon>Embryophyta</taxon>
        <taxon>Tracheophyta</taxon>
        <taxon>Spermatophyta</taxon>
        <taxon>Magnoliopsida</taxon>
        <taxon>eudicotyledons</taxon>
        <taxon>Gunneridae</taxon>
        <taxon>Pentapetalae</taxon>
        <taxon>rosids</taxon>
        <taxon>malvids</taxon>
        <taxon>Malvales</taxon>
        <taxon>Malvaceae</taxon>
        <taxon>Malvoideae</taxon>
        <taxon>Hibiscus</taxon>
    </lineage>
</organism>
<dbReference type="InterPro" id="IPR013601">
    <property type="entry name" value="FAE1_typ3_polyketide_synth"/>
</dbReference>
<gene>
    <name evidence="9" type="ORF">HRI_004622500</name>
</gene>
<comment type="catalytic activity">
    <reaction evidence="5">
        <text>a very-long-chain acyl-CoA + malonyl-CoA + H(+) = a very-long-chain 3-oxoacyl-CoA + CO2 + CoA</text>
        <dbReference type="Rhea" id="RHEA:32727"/>
        <dbReference type="ChEBI" id="CHEBI:15378"/>
        <dbReference type="ChEBI" id="CHEBI:16526"/>
        <dbReference type="ChEBI" id="CHEBI:57287"/>
        <dbReference type="ChEBI" id="CHEBI:57384"/>
        <dbReference type="ChEBI" id="CHEBI:90725"/>
        <dbReference type="ChEBI" id="CHEBI:90736"/>
        <dbReference type="EC" id="2.3.1.199"/>
    </reaction>
</comment>
<dbReference type="SUPFAM" id="SSF53901">
    <property type="entry name" value="Thiolase-like"/>
    <property type="match status" value="1"/>
</dbReference>
<evidence type="ECO:0000256" key="3">
    <source>
        <dbReference type="ARBA" id="ARBA00022679"/>
    </source>
</evidence>
<proteinExistence type="inferred from homology"/>
<keyword evidence="3 6" id="KW-0808">Transferase</keyword>
<dbReference type="GO" id="GO:0016020">
    <property type="term" value="C:membrane"/>
    <property type="evidence" value="ECO:0007669"/>
    <property type="project" value="InterPro"/>
</dbReference>
<dbReference type="PIRSF" id="PIRSF036417">
    <property type="entry name" value="3-ktacl-CoA_syn"/>
    <property type="match status" value="1"/>
</dbReference>
<dbReference type="GO" id="GO:0006633">
    <property type="term" value="P:fatty acid biosynthetic process"/>
    <property type="evidence" value="ECO:0007669"/>
    <property type="project" value="InterPro"/>
</dbReference>
<feature type="domain" description="FAE" evidence="7">
    <location>
        <begin position="24"/>
        <end position="307"/>
    </location>
</feature>
<dbReference type="InterPro" id="IPR012392">
    <property type="entry name" value="3-ktacl-CoA_syn"/>
</dbReference>
<dbReference type="Gene3D" id="3.40.47.10">
    <property type="match status" value="1"/>
</dbReference>
<dbReference type="Pfam" id="PF08541">
    <property type="entry name" value="ACP_syn_III_C"/>
    <property type="match status" value="1"/>
</dbReference>
<dbReference type="OrthoDB" id="329835at2759"/>
<dbReference type="EMBL" id="BSYR01000055">
    <property type="protein sequence ID" value="GMJ09533.1"/>
    <property type="molecule type" value="Genomic_DNA"/>
</dbReference>
<evidence type="ECO:0000256" key="6">
    <source>
        <dbReference type="PIRNR" id="PIRNR036417"/>
    </source>
</evidence>
<dbReference type="InterPro" id="IPR013747">
    <property type="entry name" value="ACP_syn_III_C"/>
</dbReference>
<comment type="pathway">
    <text evidence="1 6">Lipid metabolism; fatty acid biosynthesis.</text>
</comment>
<evidence type="ECO:0000259" key="8">
    <source>
        <dbReference type="Pfam" id="PF08541"/>
    </source>
</evidence>
<evidence type="ECO:0000256" key="1">
    <source>
        <dbReference type="ARBA" id="ARBA00005194"/>
    </source>
</evidence>
<evidence type="ECO:0000256" key="4">
    <source>
        <dbReference type="ARBA" id="ARBA00023315"/>
    </source>
</evidence>
<dbReference type="Proteomes" id="UP001165190">
    <property type="component" value="Unassembled WGS sequence"/>
</dbReference>
<evidence type="ECO:0000259" key="7">
    <source>
        <dbReference type="Pfam" id="PF08392"/>
    </source>
</evidence>
<dbReference type="CDD" id="cd00831">
    <property type="entry name" value="CHS_like"/>
    <property type="match status" value="1"/>
</dbReference>
<dbReference type="PANTHER" id="PTHR31561">
    <property type="entry name" value="3-KETOACYL-COA SYNTHASE"/>
    <property type="match status" value="1"/>
</dbReference>
<comment type="similarity">
    <text evidence="2 6">Belongs to the thiolase-like superfamily. Chalcone/stilbene synthases family.</text>
</comment>
<comment type="caution">
    <text evidence="9">The sequence shown here is derived from an EMBL/GenBank/DDBJ whole genome shotgun (WGS) entry which is preliminary data.</text>
</comment>
<evidence type="ECO:0000313" key="9">
    <source>
        <dbReference type="EMBL" id="GMJ09533.1"/>
    </source>
</evidence>
<dbReference type="EC" id="2.3.1.-" evidence="6"/>
<accession>A0A9W7MLN6</accession>
<dbReference type="GO" id="GO:0009922">
    <property type="term" value="F:fatty acid elongase activity"/>
    <property type="evidence" value="ECO:0007669"/>
    <property type="project" value="UniProtKB-EC"/>
</dbReference>
<evidence type="ECO:0000256" key="2">
    <source>
        <dbReference type="ARBA" id="ARBA00005531"/>
    </source>
</evidence>
<dbReference type="InterPro" id="IPR016039">
    <property type="entry name" value="Thiolase-like"/>
</dbReference>
<keyword evidence="4 6" id="KW-0012">Acyltransferase</keyword>
<sequence>MEFLTTICFSLVFFIICYFLKRVFKKRSHCCYMLAYECFKATDDRKLDTESCVRVVMRNRNLGLEQYRFLLQTMVNSGLGEETYGPRNVLAGREETPTLKDAYEEMDEIMSDTLDRLFLKTGVMPSDIDVLVVDVSLFSPAPSLTARIVNRYKMRDNIKTFSLSGMGCSASMVAVDLVQQLFRSYENAYAVVVSSETIGPHWYCGKEKSMMLSNCLFRSGGCSVLLTNKSCFKHRALMKLNHSVRTNIGSNDEAYGCCIQIEDKQGYNGFLLTRNLTKAAAKAFTMNLKLLVPKILPIQELLRFAIISFYKSNKKTATPESSSSTKTSLNLKTGIDHFCIHPGGRAVVDGLGKSLGLTEYDLEPARMALHRFGNTSAGGLWYVLGYMEAKKRLKKGDKILMISLGAGFMCNNCVWEMMKDLENGNVWEDCLDRYPVSRKNQMNPYAEKYSWINDECLNFVRMDFSNLILSCNS</sequence>
<dbReference type="Pfam" id="PF08392">
    <property type="entry name" value="FAE1_CUT1_RppA"/>
    <property type="match status" value="1"/>
</dbReference>
<evidence type="ECO:0000256" key="5">
    <source>
        <dbReference type="ARBA" id="ARBA00047375"/>
    </source>
</evidence>
<protein>
    <recommendedName>
        <fullName evidence="6">3-ketoacyl-CoA synthase</fullName>
        <ecNumber evidence="6">2.3.1.-</ecNumber>
    </recommendedName>
</protein>